<dbReference type="EMBL" id="BARW01010107">
    <property type="protein sequence ID" value="GAI73353.1"/>
    <property type="molecule type" value="Genomic_DNA"/>
</dbReference>
<protein>
    <submittedName>
        <fullName evidence="1">Uncharacterized protein</fullName>
    </submittedName>
</protein>
<sequence>ENPDHSITTELITDHGEVVIMKATISLGDGVISTGFAEETRGSTQINQTSALENCETSAVGRALAFFGLAGTEIASADEVATAITQQHEKKLFASFVKTTQANEDNHDSLLAVREFLAEDNFDAAREAWAEISDDDKGSIWTATTKGGWLTTDERHKMKTWPSQ</sequence>
<accession>X1QYJ2</accession>
<gene>
    <name evidence="1" type="ORF">S12H4_20051</name>
</gene>
<dbReference type="AlphaFoldDB" id="X1QYJ2"/>
<name>X1QYJ2_9ZZZZ</name>
<organism evidence="1">
    <name type="scientific">marine sediment metagenome</name>
    <dbReference type="NCBI Taxonomy" id="412755"/>
    <lineage>
        <taxon>unclassified sequences</taxon>
        <taxon>metagenomes</taxon>
        <taxon>ecological metagenomes</taxon>
    </lineage>
</organism>
<reference evidence="1" key="1">
    <citation type="journal article" date="2014" name="Front. Microbiol.">
        <title>High frequency of phylogenetically diverse reductive dehalogenase-homologous genes in deep subseafloor sedimentary metagenomes.</title>
        <authorList>
            <person name="Kawai M."/>
            <person name="Futagami T."/>
            <person name="Toyoda A."/>
            <person name="Takaki Y."/>
            <person name="Nishi S."/>
            <person name="Hori S."/>
            <person name="Arai W."/>
            <person name="Tsubouchi T."/>
            <person name="Morono Y."/>
            <person name="Uchiyama I."/>
            <person name="Ito T."/>
            <person name="Fujiyama A."/>
            <person name="Inagaki F."/>
            <person name="Takami H."/>
        </authorList>
    </citation>
    <scope>NUCLEOTIDE SEQUENCE</scope>
    <source>
        <strain evidence="1">Expedition CK06-06</strain>
    </source>
</reference>
<proteinExistence type="predicted"/>
<evidence type="ECO:0000313" key="1">
    <source>
        <dbReference type="EMBL" id="GAI73353.1"/>
    </source>
</evidence>
<comment type="caution">
    <text evidence="1">The sequence shown here is derived from an EMBL/GenBank/DDBJ whole genome shotgun (WGS) entry which is preliminary data.</text>
</comment>
<feature type="non-terminal residue" evidence="1">
    <location>
        <position position="1"/>
    </location>
</feature>